<keyword evidence="4" id="KW-1003">Cell membrane</keyword>
<evidence type="ECO:0000256" key="1">
    <source>
        <dbReference type="ARBA" id="ARBA00004651"/>
    </source>
</evidence>
<dbReference type="RefSeq" id="WP_046310303.1">
    <property type="nucleotide sequence ID" value="NZ_CBCSCY010000004.1"/>
</dbReference>
<dbReference type="InterPro" id="IPR001734">
    <property type="entry name" value="Na/solute_symporter"/>
</dbReference>
<evidence type="ECO:0000256" key="14">
    <source>
        <dbReference type="SAM" id="Phobius"/>
    </source>
</evidence>
<evidence type="ECO:0000256" key="7">
    <source>
        <dbReference type="ARBA" id="ARBA00022989"/>
    </source>
</evidence>
<gene>
    <name evidence="15" type="ORF">PKOR_09245</name>
</gene>
<dbReference type="Proteomes" id="UP000033109">
    <property type="component" value="Chromosome"/>
</dbReference>
<accession>A0A0E3UWC1</accession>
<evidence type="ECO:0000256" key="5">
    <source>
        <dbReference type="ARBA" id="ARBA00022692"/>
    </source>
</evidence>
<dbReference type="GO" id="GO:0015193">
    <property type="term" value="F:L-proline transmembrane transporter activity"/>
    <property type="evidence" value="ECO:0007669"/>
    <property type="project" value="TreeGrafter"/>
</dbReference>
<evidence type="ECO:0000313" key="16">
    <source>
        <dbReference type="Proteomes" id="UP000033109"/>
    </source>
</evidence>
<keyword evidence="10 14" id="KW-0472">Membrane</keyword>
<feature type="transmembrane region" description="Helical" evidence="14">
    <location>
        <begin position="172"/>
        <end position="190"/>
    </location>
</feature>
<keyword evidence="7 14" id="KW-1133">Transmembrane helix</keyword>
<evidence type="ECO:0000256" key="9">
    <source>
        <dbReference type="ARBA" id="ARBA00023065"/>
    </source>
</evidence>
<dbReference type="CDD" id="cd11477">
    <property type="entry name" value="SLC5sbd_u1"/>
    <property type="match status" value="1"/>
</dbReference>
<proteinExistence type="inferred from homology"/>
<feature type="transmembrane region" description="Helical" evidence="14">
    <location>
        <begin position="127"/>
        <end position="147"/>
    </location>
</feature>
<keyword evidence="8" id="KW-0915">Sodium</keyword>
<feature type="transmembrane region" description="Helical" evidence="14">
    <location>
        <begin position="582"/>
        <end position="600"/>
    </location>
</feature>
<dbReference type="GO" id="GO:0005886">
    <property type="term" value="C:plasma membrane"/>
    <property type="evidence" value="ECO:0007669"/>
    <property type="project" value="UniProtKB-SubCell"/>
</dbReference>
<dbReference type="GO" id="GO:0005298">
    <property type="term" value="F:proline:sodium symporter activity"/>
    <property type="evidence" value="ECO:0007669"/>
    <property type="project" value="TreeGrafter"/>
</dbReference>
<keyword evidence="11" id="KW-0739">Sodium transport</keyword>
<feature type="transmembrane region" description="Helical" evidence="14">
    <location>
        <begin position="45"/>
        <end position="72"/>
    </location>
</feature>
<dbReference type="PATRIC" id="fig|400092.3.peg.2032"/>
<organism evidence="15 16">
    <name type="scientific">Pontibacter korlensis</name>
    <dbReference type="NCBI Taxonomy" id="400092"/>
    <lineage>
        <taxon>Bacteria</taxon>
        <taxon>Pseudomonadati</taxon>
        <taxon>Bacteroidota</taxon>
        <taxon>Cytophagia</taxon>
        <taxon>Cytophagales</taxon>
        <taxon>Hymenobacteraceae</taxon>
        <taxon>Pontibacter</taxon>
    </lineage>
</organism>
<dbReference type="EMBL" id="CP009621">
    <property type="protein sequence ID" value="AKD03277.1"/>
    <property type="molecule type" value="Genomic_DNA"/>
</dbReference>
<dbReference type="OrthoDB" id="9761931at2"/>
<feature type="transmembrane region" description="Helical" evidence="14">
    <location>
        <begin position="435"/>
        <end position="453"/>
    </location>
</feature>
<dbReference type="PANTHER" id="PTHR48086">
    <property type="entry name" value="SODIUM/PROLINE SYMPORTER-RELATED"/>
    <property type="match status" value="1"/>
</dbReference>
<keyword evidence="5 14" id="KW-0812">Transmembrane</keyword>
<comment type="similarity">
    <text evidence="2 13">Belongs to the sodium:solute symporter (SSF) (TC 2.A.21) family.</text>
</comment>
<name>A0A0E3UWC1_9BACT</name>
<dbReference type="InterPro" id="IPR050277">
    <property type="entry name" value="Sodium:Solute_Symporter"/>
</dbReference>
<evidence type="ECO:0000256" key="13">
    <source>
        <dbReference type="RuleBase" id="RU362091"/>
    </source>
</evidence>
<evidence type="ECO:0000313" key="15">
    <source>
        <dbReference type="EMBL" id="AKD03277.1"/>
    </source>
</evidence>
<evidence type="ECO:0000256" key="11">
    <source>
        <dbReference type="ARBA" id="ARBA00023201"/>
    </source>
</evidence>
<keyword evidence="3" id="KW-0813">Transport</keyword>
<keyword evidence="6" id="KW-0769">Symport</keyword>
<feature type="transmembrane region" description="Helical" evidence="14">
    <location>
        <begin position="202"/>
        <end position="220"/>
    </location>
</feature>
<dbReference type="PROSITE" id="PS50283">
    <property type="entry name" value="NA_SOLUT_SYMP_3"/>
    <property type="match status" value="1"/>
</dbReference>
<feature type="transmembrane region" description="Helical" evidence="14">
    <location>
        <begin position="465"/>
        <end position="483"/>
    </location>
</feature>
<evidence type="ECO:0000256" key="8">
    <source>
        <dbReference type="ARBA" id="ARBA00023053"/>
    </source>
</evidence>
<dbReference type="InterPro" id="IPR038377">
    <property type="entry name" value="Na/Glc_symporter_sf"/>
</dbReference>
<dbReference type="GO" id="GO:0015824">
    <property type="term" value="P:proline transport"/>
    <property type="evidence" value="ECO:0007669"/>
    <property type="project" value="TreeGrafter"/>
</dbReference>
<dbReference type="AlphaFoldDB" id="A0A0E3UWC1"/>
<feature type="transmembrane region" description="Helical" evidence="14">
    <location>
        <begin position="410"/>
        <end position="429"/>
    </location>
</feature>
<evidence type="ECO:0000256" key="2">
    <source>
        <dbReference type="ARBA" id="ARBA00006434"/>
    </source>
</evidence>
<sequence length="634" mass="70622">MKLSAVDISIIVAYLVAVASIGLVLKNRAKKDKEAYLLGGNTLPWYALGLSNASGMFDISGTMWMVMLAFVYGLKSIWIPWLWPSFNQVFLMVFLGIWLRRSNVTTGAEWMLTRFGRGKDTHKSHTIVVFFALLSCLGFLAYGFIGLGKFVEIFVPWSVVQPYVPFEVAPEYVAHFYGLIFTLFAMFYAVLGGMASIVWADVLQYFIMTVGAVVIGYIAIENVSGGTFKVPEGWTTPFFGATLDMDWTGIIDEVNVKIQEDGFSLFGLFFSLMLFKGVLASLAGPTPNYDMQKVLSTRTPQDAAKMSGFVSLVLIPTRYLMIIGFTVLALLNYEQLNLDAGSVIDYERILPAAIVNFAPTGILGLILAGLLSAFIGTFAGTLNAAQAYIVNDIYLKYVNPRASNARVTNINYLTGVTVVMLSIVLGFFAKDVNSLLQWIVSGLYGGYIAANVLKWYWWRFNSNGFFWGMLSGIVPALAFPFFFDGLDLYYFPLLLLLSSAGSIAGTLLSPPTDMETLKSFYRTVRPWGFWGPVDKLVKEEEPTFVENTHFWRDAFNVVIGVVAQMCLTLLPIYLVIQMHTELLITLVLFAICALVLKKTWWDTLPQEGRKQPPRNPNEEKPPKEDVFVVAGKGY</sequence>
<reference evidence="15 16" key="1">
    <citation type="journal article" date="2015" name="Sci. Rep.">
        <title>Unraveling adaptation of Pontibacter korlensis to radiation and infertility in desert through complete genome and comparative transcriptomic analysis.</title>
        <authorList>
            <person name="Dai J."/>
            <person name="Dai W."/>
            <person name="Qiu C."/>
            <person name="Yang Z."/>
            <person name="Zhang Y."/>
            <person name="Zhou M."/>
            <person name="Zhang L."/>
            <person name="Fang C."/>
            <person name="Gao Q."/>
            <person name="Yang Q."/>
            <person name="Li X."/>
            <person name="Wang Z."/>
            <person name="Wang Z."/>
            <person name="Jia Z."/>
            <person name="Chen X."/>
        </authorList>
    </citation>
    <scope>NUCLEOTIDE SEQUENCE [LARGE SCALE GENOMIC DNA]</scope>
    <source>
        <strain evidence="15 16">X14-1T</strain>
    </source>
</reference>
<feature type="transmembrane region" description="Helical" evidence="14">
    <location>
        <begin position="362"/>
        <end position="389"/>
    </location>
</feature>
<feature type="transmembrane region" description="Helical" evidence="14">
    <location>
        <begin position="489"/>
        <end position="508"/>
    </location>
</feature>
<evidence type="ECO:0000256" key="3">
    <source>
        <dbReference type="ARBA" id="ARBA00022448"/>
    </source>
</evidence>
<evidence type="ECO:0000256" key="6">
    <source>
        <dbReference type="ARBA" id="ARBA00022847"/>
    </source>
</evidence>
<protein>
    <submittedName>
        <fullName evidence="15">Sodium:solute symporter</fullName>
    </submittedName>
</protein>
<dbReference type="STRING" id="400092.PKOR_09245"/>
<keyword evidence="9" id="KW-0406">Ion transport</keyword>
<dbReference type="Gene3D" id="1.20.1730.10">
    <property type="entry name" value="Sodium/glucose cotransporter"/>
    <property type="match status" value="1"/>
</dbReference>
<evidence type="ECO:0000256" key="10">
    <source>
        <dbReference type="ARBA" id="ARBA00023136"/>
    </source>
</evidence>
<dbReference type="KEGG" id="pko:PKOR_09245"/>
<evidence type="ECO:0000256" key="4">
    <source>
        <dbReference type="ARBA" id="ARBA00022475"/>
    </source>
</evidence>
<dbReference type="PANTHER" id="PTHR48086:SF3">
    <property type="entry name" value="SODIUM_PROLINE SYMPORTER"/>
    <property type="match status" value="1"/>
</dbReference>
<evidence type="ECO:0000256" key="12">
    <source>
        <dbReference type="ARBA" id="ARBA00033708"/>
    </source>
</evidence>
<comment type="catalytic activity">
    <reaction evidence="12">
        <text>L-proline(in) + Na(+)(in) = L-proline(out) + Na(+)(out)</text>
        <dbReference type="Rhea" id="RHEA:28967"/>
        <dbReference type="ChEBI" id="CHEBI:29101"/>
        <dbReference type="ChEBI" id="CHEBI:60039"/>
    </reaction>
</comment>
<feature type="transmembrane region" description="Helical" evidence="14">
    <location>
        <begin position="6"/>
        <end position="25"/>
    </location>
</feature>
<dbReference type="HOGENOM" id="CLU_019510_1_0_10"/>
<feature type="transmembrane region" description="Helical" evidence="14">
    <location>
        <begin position="78"/>
        <end position="99"/>
    </location>
</feature>
<feature type="transmembrane region" description="Helical" evidence="14">
    <location>
        <begin position="263"/>
        <end position="285"/>
    </location>
</feature>
<feature type="transmembrane region" description="Helical" evidence="14">
    <location>
        <begin position="306"/>
        <end position="331"/>
    </location>
</feature>
<dbReference type="Pfam" id="PF00474">
    <property type="entry name" value="SSF"/>
    <property type="match status" value="1"/>
</dbReference>
<keyword evidence="16" id="KW-1185">Reference proteome</keyword>
<feature type="transmembrane region" description="Helical" evidence="14">
    <location>
        <begin position="554"/>
        <end position="576"/>
    </location>
</feature>
<comment type="subcellular location">
    <subcellularLocation>
        <location evidence="1">Cell membrane</location>
        <topology evidence="1">Multi-pass membrane protein</topology>
    </subcellularLocation>
</comment>